<protein>
    <recommendedName>
        <fullName evidence="2">DUF6534 domain-containing protein</fullName>
    </recommendedName>
</protein>
<evidence type="ECO:0000256" key="1">
    <source>
        <dbReference type="SAM" id="Phobius"/>
    </source>
</evidence>
<feature type="transmembrane region" description="Helical" evidence="1">
    <location>
        <begin position="6"/>
        <end position="32"/>
    </location>
</feature>
<feature type="transmembrane region" description="Helical" evidence="1">
    <location>
        <begin position="115"/>
        <end position="136"/>
    </location>
</feature>
<evidence type="ECO:0000259" key="2">
    <source>
        <dbReference type="Pfam" id="PF20152"/>
    </source>
</evidence>
<evidence type="ECO:0000313" key="3">
    <source>
        <dbReference type="EMBL" id="KAJ7778750.1"/>
    </source>
</evidence>
<organism evidence="3 4">
    <name type="scientific">Mycena maculata</name>
    <dbReference type="NCBI Taxonomy" id="230809"/>
    <lineage>
        <taxon>Eukaryota</taxon>
        <taxon>Fungi</taxon>
        <taxon>Dikarya</taxon>
        <taxon>Basidiomycota</taxon>
        <taxon>Agaricomycotina</taxon>
        <taxon>Agaricomycetes</taxon>
        <taxon>Agaricomycetidae</taxon>
        <taxon>Agaricales</taxon>
        <taxon>Marasmiineae</taxon>
        <taxon>Mycenaceae</taxon>
        <taxon>Mycena</taxon>
    </lineage>
</organism>
<keyword evidence="1" id="KW-0472">Membrane</keyword>
<feature type="transmembrane region" description="Helical" evidence="1">
    <location>
        <begin position="156"/>
        <end position="178"/>
    </location>
</feature>
<dbReference type="InterPro" id="IPR045339">
    <property type="entry name" value="DUF6534"/>
</dbReference>
<keyword evidence="1" id="KW-0812">Transmembrane</keyword>
<dbReference type="PANTHER" id="PTHR40465:SF1">
    <property type="entry name" value="DUF6534 DOMAIN-CONTAINING PROTEIN"/>
    <property type="match status" value="1"/>
</dbReference>
<feature type="domain" description="DUF6534" evidence="2">
    <location>
        <begin position="163"/>
        <end position="251"/>
    </location>
</feature>
<accession>A0AAD7K7I5</accession>
<dbReference type="Pfam" id="PF20152">
    <property type="entry name" value="DUF6534"/>
    <property type="match status" value="1"/>
</dbReference>
<keyword evidence="1" id="KW-1133">Transmembrane helix</keyword>
<keyword evidence="4" id="KW-1185">Reference proteome</keyword>
<gene>
    <name evidence="3" type="ORF">DFH07DRAFT_876372</name>
</gene>
<proteinExistence type="predicted"/>
<sequence>MSIAQLTLPMFIGTVLNWSLFGTLLVQIYIYFVAFPKDPRLSKAVVAVVFILELVETIANSRDAIRIFGAGWGSMDALNDVGWAWITVPVLGALIASVGQLFYARRLYILSGNVYAPGVVILVSLAQLSAGIWTGAQIYMAKEFSLVQQETLAPTATWLATTSLCDLIIVCSTAYYLIKARQPEFMGNTNMIVSRVIKLTAETGVLCAIFALVDLYLFATFKGTNYHLAVCTELSKVYSNSILLILNWRAHIGHRHAPTTDISRHIFPDIAFKTGTIPSSSVHVELARRESFASQDSGADEDSRMGRSTV</sequence>
<feature type="transmembrane region" description="Helical" evidence="1">
    <location>
        <begin position="82"/>
        <end position="103"/>
    </location>
</feature>
<dbReference type="AlphaFoldDB" id="A0AAD7K7I5"/>
<name>A0AAD7K7I5_9AGAR</name>
<comment type="caution">
    <text evidence="3">The sequence shown here is derived from an EMBL/GenBank/DDBJ whole genome shotgun (WGS) entry which is preliminary data.</text>
</comment>
<dbReference type="EMBL" id="JARJLG010000008">
    <property type="protein sequence ID" value="KAJ7778750.1"/>
    <property type="molecule type" value="Genomic_DNA"/>
</dbReference>
<reference evidence="3" key="1">
    <citation type="submission" date="2023-03" db="EMBL/GenBank/DDBJ databases">
        <title>Massive genome expansion in bonnet fungi (Mycena s.s.) driven by repeated elements and novel gene families across ecological guilds.</title>
        <authorList>
            <consortium name="Lawrence Berkeley National Laboratory"/>
            <person name="Harder C.B."/>
            <person name="Miyauchi S."/>
            <person name="Viragh M."/>
            <person name="Kuo A."/>
            <person name="Thoen E."/>
            <person name="Andreopoulos B."/>
            <person name="Lu D."/>
            <person name="Skrede I."/>
            <person name="Drula E."/>
            <person name="Henrissat B."/>
            <person name="Morin E."/>
            <person name="Kohler A."/>
            <person name="Barry K."/>
            <person name="LaButti K."/>
            <person name="Morin E."/>
            <person name="Salamov A."/>
            <person name="Lipzen A."/>
            <person name="Mereny Z."/>
            <person name="Hegedus B."/>
            <person name="Baldrian P."/>
            <person name="Stursova M."/>
            <person name="Weitz H."/>
            <person name="Taylor A."/>
            <person name="Grigoriev I.V."/>
            <person name="Nagy L.G."/>
            <person name="Martin F."/>
            <person name="Kauserud H."/>
        </authorList>
    </citation>
    <scope>NUCLEOTIDE SEQUENCE</scope>
    <source>
        <strain evidence="3">CBHHK188m</strain>
    </source>
</reference>
<feature type="transmembrane region" description="Helical" evidence="1">
    <location>
        <begin position="199"/>
        <end position="219"/>
    </location>
</feature>
<dbReference type="PANTHER" id="PTHR40465">
    <property type="entry name" value="CHROMOSOME 1, WHOLE GENOME SHOTGUN SEQUENCE"/>
    <property type="match status" value="1"/>
</dbReference>
<dbReference type="Proteomes" id="UP001215280">
    <property type="component" value="Unassembled WGS sequence"/>
</dbReference>
<evidence type="ECO:0000313" key="4">
    <source>
        <dbReference type="Proteomes" id="UP001215280"/>
    </source>
</evidence>